<dbReference type="RefSeq" id="WP_345145450.1">
    <property type="nucleotide sequence ID" value="NZ_BAABDU010000004.1"/>
</dbReference>
<accession>A0ABP7GR30</accession>
<keyword evidence="2" id="KW-1185">Reference proteome</keyword>
<gene>
    <name evidence="1" type="ORF">GCM10022423_30320</name>
</gene>
<evidence type="ECO:0000313" key="2">
    <source>
        <dbReference type="Proteomes" id="UP001500748"/>
    </source>
</evidence>
<proteinExistence type="predicted"/>
<name>A0ABP7GR30_9FLAO</name>
<protein>
    <submittedName>
        <fullName evidence="1">Uncharacterized protein</fullName>
    </submittedName>
</protein>
<dbReference type="Proteomes" id="UP001500748">
    <property type="component" value="Unassembled WGS sequence"/>
</dbReference>
<dbReference type="EMBL" id="BAABDU010000004">
    <property type="protein sequence ID" value="GAA3773641.1"/>
    <property type="molecule type" value="Genomic_DNA"/>
</dbReference>
<sequence>MERIFRIKEVNSDTSFQDKTLIVDKKKINLLIVLELGGMSQFNRTYNDIWKCVKLDSIADIEAINKLNAEYEYKNICLVHHANIFSDTSKGKNSWAILFANKIREIKQVLSRLETPTEIDNTYVTKVVEKAQSMYTENAPNEQKIKTCLGLKLLISNLLDEGTFISVACKEAGDPDFLIELGDFTDKNIKIFGNTNFSFIENNDSVIEQGLKCAAFRCILNSFVSSAWQNKKGWIYYDTKNKKTVVTNKDLWIYSLGTKIYELVARSKELTEDQSKKEEHAQRYFSKTYEAFYIKNWGKPAFNNWKSVIKKIYIDFK</sequence>
<organism evidence="1 2">
    <name type="scientific">Flavobacterium ginsengiterrae</name>
    <dbReference type="NCBI Taxonomy" id="871695"/>
    <lineage>
        <taxon>Bacteria</taxon>
        <taxon>Pseudomonadati</taxon>
        <taxon>Bacteroidota</taxon>
        <taxon>Flavobacteriia</taxon>
        <taxon>Flavobacteriales</taxon>
        <taxon>Flavobacteriaceae</taxon>
        <taxon>Flavobacterium</taxon>
    </lineage>
</organism>
<reference evidence="2" key="1">
    <citation type="journal article" date="2019" name="Int. J. Syst. Evol. Microbiol.">
        <title>The Global Catalogue of Microorganisms (GCM) 10K type strain sequencing project: providing services to taxonomists for standard genome sequencing and annotation.</title>
        <authorList>
            <consortium name="The Broad Institute Genomics Platform"/>
            <consortium name="The Broad Institute Genome Sequencing Center for Infectious Disease"/>
            <person name="Wu L."/>
            <person name="Ma J."/>
        </authorList>
    </citation>
    <scope>NUCLEOTIDE SEQUENCE [LARGE SCALE GENOMIC DNA]</scope>
    <source>
        <strain evidence="2">JCM 17337</strain>
    </source>
</reference>
<evidence type="ECO:0000313" key="1">
    <source>
        <dbReference type="EMBL" id="GAA3773641.1"/>
    </source>
</evidence>
<comment type="caution">
    <text evidence="1">The sequence shown here is derived from an EMBL/GenBank/DDBJ whole genome shotgun (WGS) entry which is preliminary data.</text>
</comment>